<evidence type="ECO:0000256" key="3">
    <source>
        <dbReference type="ARBA" id="ARBA00022723"/>
    </source>
</evidence>
<dbReference type="EMBL" id="KQ030522">
    <property type="protein sequence ID" value="KJZ74854.1"/>
    <property type="molecule type" value="Genomic_DNA"/>
</dbReference>
<keyword evidence="3 5" id="KW-0479">Metal-binding</keyword>
<feature type="binding site" evidence="5">
    <location>
        <position position="246"/>
    </location>
    <ligand>
        <name>Zn(2+)</name>
        <dbReference type="ChEBI" id="CHEBI:29105"/>
    </ligand>
</feature>
<feature type="binding site" evidence="5">
    <location>
        <position position="335"/>
    </location>
    <ligand>
        <name>Zn(2+)</name>
        <dbReference type="ChEBI" id="CHEBI:29105"/>
    </ligand>
</feature>
<keyword evidence="2 5" id="KW-0808">Transferase</keyword>
<dbReference type="PANTHER" id="PTHR46015">
    <property type="entry name" value="ZGC:172121"/>
    <property type="match status" value="1"/>
</dbReference>
<evidence type="ECO:0000256" key="4">
    <source>
        <dbReference type="ARBA" id="ARBA00022833"/>
    </source>
</evidence>
<dbReference type="InterPro" id="IPR003726">
    <property type="entry name" value="HCY_dom"/>
</dbReference>
<dbReference type="GO" id="GO:0032259">
    <property type="term" value="P:methylation"/>
    <property type="evidence" value="ECO:0007669"/>
    <property type="project" value="UniProtKB-KW"/>
</dbReference>
<sequence length="368" mass="40105">MAPILILDGGLGTSLEQRHGIRFSHDSTPLWSSHLLVSDPDTLAKCQAEFGRVPVDILLTATYQLSEEGFARTRHPSGAGVAQGDVAAEPGPAIEPAQIPEFIETAIRIAEAARQDGTRIALSLGPYGACMTPSQEYSGRYDAAHDSADALRAWHSTRMQLFRDHHDLQHRLAFVALETVPRVDEIEAMRRSLAATPALSGIPFWISCLYPSGETLPDGSTPEDAIRAMLDPAVAPARPWGIGINCTKVDRLGALVRRYEAAVRRMLREGILDEWPALVLYPDGTNGEVFDAVTQTWVLPAGEAGRPRIPWERQLADVVWAAEKQGWRQVVVGGCCMAGVDDIARLRRLLMPESHDSSSPQGIATDPQ</sequence>
<gene>
    <name evidence="7" type="ORF">HIM_05763</name>
</gene>
<feature type="binding site" evidence="5">
    <location>
        <position position="336"/>
    </location>
    <ligand>
        <name>Zn(2+)</name>
        <dbReference type="ChEBI" id="CHEBI:29105"/>
    </ligand>
</feature>
<evidence type="ECO:0000256" key="5">
    <source>
        <dbReference type="PROSITE-ProRule" id="PRU00333"/>
    </source>
</evidence>
<dbReference type="Gene3D" id="3.20.20.330">
    <property type="entry name" value="Homocysteine-binding-like domain"/>
    <property type="match status" value="1"/>
</dbReference>
<dbReference type="OrthoDB" id="261426at2759"/>
<evidence type="ECO:0000259" key="6">
    <source>
        <dbReference type="PROSITE" id="PS50970"/>
    </source>
</evidence>
<dbReference type="AlphaFoldDB" id="A0A0F8A578"/>
<dbReference type="GO" id="GO:0009086">
    <property type="term" value="P:methionine biosynthetic process"/>
    <property type="evidence" value="ECO:0007669"/>
    <property type="project" value="TreeGrafter"/>
</dbReference>
<accession>A0A0F8A578</accession>
<dbReference type="GO" id="GO:0033528">
    <property type="term" value="P:S-methylmethionine cycle"/>
    <property type="evidence" value="ECO:0007669"/>
    <property type="project" value="TreeGrafter"/>
</dbReference>
<proteinExistence type="predicted"/>
<reference evidence="7 8" key="1">
    <citation type="journal article" date="2014" name="Genome Biol. Evol.">
        <title>Comparative genomics and transcriptomics analyses reveal divergent lifestyle features of nematode endoparasitic fungus Hirsutella minnesotensis.</title>
        <authorList>
            <person name="Lai Y."/>
            <person name="Liu K."/>
            <person name="Zhang X."/>
            <person name="Zhang X."/>
            <person name="Li K."/>
            <person name="Wang N."/>
            <person name="Shu C."/>
            <person name="Wu Y."/>
            <person name="Wang C."/>
            <person name="Bushley K.E."/>
            <person name="Xiang M."/>
            <person name="Liu X."/>
        </authorList>
    </citation>
    <scope>NUCLEOTIDE SEQUENCE [LARGE SCALE GENOMIC DNA]</scope>
    <source>
        <strain evidence="7 8">3608</strain>
    </source>
</reference>
<dbReference type="InterPro" id="IPR051486">
    <property type="entry name" value="Hcy_S-methyltransferase"/>
</dbReference>
<organism evidence="7 8">
    <name type="scientific">Hirsutella minnesotensis 3608</name>
    <dbReference type="NCBI Taxonomy" id="1043627"/>
    <lineage>
        <taxon>Eukaryota</taxon>
        <taxon>Fungi</taxon>
        <taxon>Dikarya</taxon>
        <taxon>Ascomycota</taxon>
        <taxon>Pezizomycotina</taxon>
        <taxon>Sordariomycetes</taxon>
        <taxon>Hypocreomycetidae</taxon>
        <taxon>Hypocreales</taxon>
        <taxon>Ophiocordycipitaceae</taxon>
        <taxon>Hirsutella</taxon>
    </lineage>
</organism>
<dbReference type="PROSITE" id="PS50970">
    <property type="entry name" value="HCY"/>
    <property type="match status" value="1"/>
</dbReference>
<name>A0A0F8A578_9HYPO</name>
<evidence type="ECO:0000313" key="7">
    <source>
        <dbReference type="EMBL" id="KJZ74854.1"/>
    </source>
</evidence>
<comment type="cofactor">
    <cofactor evidence="5">
        <name>Zn(2+)</name>
        <dbReference type="ChEBI" id="CHEBI:29105"/>
    </cofactor>
</comment>
<evidence type="ECO:0000256" key="2">
    <source>
        <dbReference type="ARBA" id="ARBA00022679"/>
    </source>
</evidence>
<dbReference type="GO" id="GO:0008898">
    <property type="term" value="F:S-adenosylmethionine-homocysteine S-methyltransferase activity"/>
    <property type="evidence" value="ECO:0007669"/>
    <property type="project" value="TreeGrafter"/>
</dbReference>
<dbReference type="SUPFAM" id="SSF82282">
    <property type="entry name" value="Homocysteine S-methyltransferase"/>
    <property type="match status" value="1"/>
</dbReference>
<keyword evidence="8" id="KW-1185">Reference proteome</keyword>
<dbReference type="Pfam" id="PF02574">
    <property type="entry name" value="S-methyl_trans"/>
    <property type="match status" value="1"/>
</dbReference>
<dbReference type="Proteomes" id="UP000054481">
    <property type="component" value="Unassembled WGS sequence"/>
</dbReference>
<keyword evidence="1 5" id="KW-0489">Methyltransferase</keyword>
<keyword evidence="4 5" id="KW-0862">Zinc</keyword>
<evidence type="ECO:0000313" key="8">
    <source>
        <dbReference type="Proteomes" id="UP000054481"/>
    </source>
</evidence>
<dbReference type="InterPro" id="IPR036589">
    <property type="entry name" value="HCY_dom_sf"/>
</dbReference>
<dbReference type="PANTHER" id="PTHR46015:SF1">
    <property type="entry name" value="HOMOCYSTEINE S-METHYLTRANSFERASE-LIKE ISOFORM 1"/>
    <property type="match status" value="1"/>
</dbReference>
<evidence type="ECO:0000256" key="1">
    <source>
        <dbReference type="ARBA" id="ARBA00022603"/>
    </source>
</evidence>
<feature type="domain" description="Hcy-binding" evidence="6">
    <location>
        <begin position="1"/>
        <end position="350"/>
    </location>
</feature>
<dbReference type="GO" id="GO:0046872">
    <property type="term" value="F:metal ion binding"/>
    <property type="evidence" value="ECO:0007669"/>
    <property type="project" value="UniProtKB-KW"/>
</dbReference>
<protein>
    <recommendedName>
        <fullName evidence="6">Hcy-binding domain-containing protein</fullName>
    </recommendedName>
</protein>